<feature type="transmembrane region" description="Helical" evidence="6">
    <location>
        <begin position="61"/>
        <end position="80"/>
    </location>
</feature>
<dbReference type="AlphaFoldDB" id="A0A1M5PPN0"/>
<dbReference type="Pfam" id="PF23750">
    <property type="entry name" value="RsgI_M"/>
    <property type="match status" value="1"/>
</dbReference>
<dbReference type="OrthoDB" id="9800626at2"/>
<dbReference type="InterPro" id="IPR055431">
    <property type="entry name" value="RsgI_M"/>
</dbReference>
<dbReference type="RefSeq" id="WP_073006008.1">
    <property type="nucleotide sequence ID" value="NZ_FQXD01000003.1"/>
</dbReference>
<evidence type="ECO:0000256" key="3">
    <source>
        <dbReference type="ARBA" id="ARBA00022692"/>
    </source>
</evidence>
<name>A0A1M5PPN0_9BACI</name>
<keyword evidence="4 6" id="KW-1133">Transmembrane helix</keyword>
<organism evidence="8 9">
    <name type="scientific">Virgibacillus chiguensis</name>
    <dbReference type="NCBI Taxonomy" id="411959"/>
    <lineage>
        <taxon>Bacteria</taxon>
        <taxon>Bacillati</taxon>
        <taxon>Bacillota</taxon>
        <taxon>Bacilli</taxon>
        <taxon>Bacillales</taxon>
        <taxon>Bacillaceae</taxon>
        <taxon>Virgibacillus</taxon>
    </lineage>
</organism>
<dbReference type="Pfam" id="PF12791">
    <property type="entry name" value="RsgI_N"/>
    <property type="match status" value="1"/>
</dbReference>
<reference evidence="9" key="1">
    <citation type="submission" date="2016-11" db="EMBL/GenBank/DDBJ databases">
        <authorList>
            <person name="Varghese N."/>
            <person name="Submissions S."/>
        </authorList>
    </citation>
    <scope>NUCLEOTIDE SEQUENCE [LARGE SCALE GENOMIC DNA]</scope>
    <source>
        <strain evidence="9">CGMCC 1.6496</strain>
    </source>
</reference>
<evidence type="ECO:0000256" key="6">
    <source>
        <dbReference type="SAM" id="Phobius"/>
    </source>
</evidence>
<proteinExistence type="predicted"/>
<comment type="subcellular location">
    <subcellularLocation>
        <location evidence="1">Cell membrane</location>
        <topology evidence="1">Single-pass membrane protein</topology>
    </subcellularLocation>
</comment>
<dbReference type="Proteomes" id="UP000184079">
    <property type="component" value="Unassembled WGS sequence"/>
</dbReference>
<evidence type="ECO:0000256" key="4">
    <source>
        <dbReference type="ARBA" id="ARBA00022989"/>
    </source>
</evidence>
<dbReference type="GO" id="GO:0005886">
    <property type="term" value="C:plasma membrane"/>
    <property type="evidence" value="ECO:0007669"/>
    <property type="project" value="UniProtKB-SubCell"/>
</dbReference>
<keyword evidence="9" id="KW-1185">Reference proteome</keyword>
<keyword evidence="5 6" id="KW-0472">Membrane</keyword>
<evidence type="ECO:0000256" key="2">
    <source>
        <dbReference type="ARBA" id="ARBA00022475"/>
    </source>
</evidence>
<keyword evidence="3 6" id="KW-0812">Transmembrane</keyword>
<dbReference type="InterPro" id="IPR024449">
    <property type="entry name" value="Anti-sigma_RsgI_N"/>
</dbReference>
<evidence type="ECO:0000256" key="1">
    <source>
        <dbReference type="ARBA" id="ARBA00004162"/>
    </source>
</evidence>
<evidence type="ECO:0000313" key="9">
    <source>
        <dbReference type="Proteomes" id="UP000184079"/>
    </source>
</evidence>
<protein>
    <submittedName>
        <fullName evidence="8">Anti-sigma factor N-terminus</fullName>
    </submittedName>
</protein>
<sequence length="245" mass="28552">MNKGIIMEKRREYMIVLTKDGAFHKAIPIKGVDIGMEVCFEPLSDQGELKFMRRKKQYHNFFSFLAFVSMICLFVLPFYFVADNNRVYAYVGIDINPSIEFKLDKDLHVQGIRSINDEAKRISQYLMNYKDKNATDVIPLFIEKVEQAGLTNKNKQMIIGVSSLQETDVTLLEELKEKSVSLQDWKITTVKVPNEIRNIAEAQNLSMNELMAKELAEKKPMRIQFKNVEELKKEDRAIIQSFYNY</sequence>
<evidence type="ECO:0000256" key="5">
    <source>
        <dbReference type="ARBA" id="ARBA00023136"/>
    </source>
</evidence>
<evidence type="ECO:0000313" key="8">
    <source>
        <dbReference type="EMBL" id="SHH03737.1"/>
    </source>
</evidence>
<evidence type="ECO:0000259" key="7">
    <source>
        <dbReference type="PROSITE" id="PS51849"/>
    </source>
</evidence>
<feature type="domain" description="RsgI N-terminal anti-sigma" evidence="7">
    <location>
        <begin position="2"/>
        <end position="49"/>
    </location>
</feature>
<dbReference type="PROSITE" id="PS51849">
    <property type="entry name" value="RSGI_N"/>
    <property type="match status" value="1"/>
</dbReference>
<dbReference type="EMBL" id="FQXD01000003">
    <property type="protein sequence ID" value="SHH03737.1"/>
    <property type="molecule type" value="Genomic_DNA"/>
</dbReference>
<gene>
    <name evidence="8" type="ORF">SAMN05421807_103158</name>
</gene>
<keyword evidence="2" id="KW-1003">Cell membrane</keyword>
<accession>A0A1M5PPN0</accession>